<accession>A0A1V1NS79</accession>
<proteinExistence type="predicted"/>
<reference evidence="2" key="1">
    <citation type="submission" date="2012-11" db="EMBL/GenBank/DDBJ databases">
        <authorList>
            <person name="Lucero-Rivera Y.E."/>
            <person name="Tovar-Ramirez D."/>
        </authorList>
    </citation>
    <scope>NUCLEOTIDE SEQUENCE [LARGE SCALE GENOMIC DNA]</scope>
    <source>
        <strain evidence="2">Araruama</strain>
    </source>
</reference>
<evidence type="ECO:0000313" key="1">
    <source>
        <dbReference type="EMBL" id="ETR65440.1"/>
    </source>
</evidence>
<comment type="caution">
    <text evidence="1">The sequence shown here is derived from an EMBL/GenBank/DDBJ whole genome shotgun (WGS) entry which is preliminary data.</text>
</comment>
<dbReference type="AlphaFoldDB" id="A0A1V1NS79"/>
<name>A0A1V1NS79_9BACT</name>
<protein>
    <submittedName>
        <fullName evidence="1">Uncharacterized protein</fullName>
    </submittedName>
</protein>
<dbReference type="Proteomes" id="UP000189670">
    <property type="component" value="Unassembled WGS sequence"/>
</dbReference>
<evidence type="ECO:0000313" key="2">
    <source>
        <dbReference type="Proteomes" id="UP000189670"/>
    </source>
</evidence>
<sequence>MDLKHAGISTNMQCLSIYRDIQRSIHDAITSECSKLGIQVQSLKLNTTYNSFKKTDPLLAGTIFDNRNYRFIENTALLKAIEKDPNYNHAIIVNYRINHITFNRQDMKLSANISLFTKNLHSDSFSKSFGTGYSIKLNYATYDAVAQGGNLIIESIISLLMKRIYPELNTMIAEAGHNLLRITITLNSKRNLYLFKNSIEKACKILDISLSDNTLTFQVLQKSDANAFVFENLYPIFEKHHITISENDILIQSDQIQITQQTEVTADNLQKDNTLLVNSDIDEKITNLPIADDENEHSNSISNWC</sequence>
<organism evidence="1 2">
    <name type="scientific">Candidatus Magnetoglobus multicellularis str. Araruama</name>
    <dbReference type="NCBI Taxonomy" id="890399"/>
    <lineage>
        <taxon>Bacteria</taxon>
        <taxon>Pseudomonadati</taxon>
        <taxon>Thermodesulfobacteriota</taxon>
        <taxon>Desulfobacteria</taxon>
        <taxon>Desulfobacterales</taxon>
        <taxon>Desulfobacteraceae</taxon>
        <taxon>Candidatus Magnetoglobus</taxon>
    </lineage>
</organism>
<gene>
    <name evidence="1" type="ORF">OMM_14248</name>
</gene>
<dbReference type="EMBL" id="ATBP01002817">
    <property type="protein sequence ID" value="ETR65440.1"/>
    <property type="molecule type" value="Genomic_DNA"/>
</dbReference>